<reference evidence="2 3" key="1">
    <citation type="submission" date="2024-02" db="EMBL/GenBank/DDBJ databases">
        <title>Discinaceae phylogenomics.</title>
        <authorList>
            <person name="Dirks A.C."/>
            <person name="James T.Y."/>
        </authorList>
    </citation>
    <scope>NUCLEOTIDE SEQUENCE [LARGE SCALE GENOMIC DNA]</scope>
    <source>
        <strain evidence="2 3">ACD0624</strain>
    </source>
</reference>
<keyword evidence="3" id="KW-1185">Reference proteome</keyword>
<feature type="region of interest" description="Disordered" evidence="1">
    <location>
        <begin position="168"/>
        <end position="249"/>
    </location>
</feature>
<dbReference type="EMBL" id="JBBBZM010000027">
    <property type="protein sequence ID" value="KAL0638047.1"/>
    <property type="molecule type" value="Genomic_DNA"/>
</dbReference>
<gene>
    <name evidence="2" type="ORF">Q9L58_002984</name>
</gene>
<organism evidence="2 3">
    <name type="scientific">Discina gigas</name>
    <dbReference type="NCBI Taxonomy" id="1032678"/>
    <lineage>
        <taxon>Eukaryota</taxon>
        <taxon>Fungi</taxon>
        <taxon>Dikarya</taxon>
        <taxon>Ascomycota</taxon>
        <taxon>Pezizomycotina</taxon>
        <taxon>Pezizomycetes</taxon>
        <taxon>Pezizales</taxon>
        <taxon>Discinaceae</taxon>
        <taxon>Discina</taxon>
    </lineage>
</organism>
<feature type="compositionally biased region" description="Acidic residues" evidence="1">
    <location>
        <begin position="83"/>
        <end position="93"/>
    </location>
</feature>
<dbReference type="Proteomes" id="UP001447188">
    <property type="component" value="Unassembled WGS sequence"/>
</dbReference>
<protein>
    <submittedName>
        <fullName evidence="2">Uncharacterized protein</fullName>
    </submittedName>
</protein>
<evidence type="ECO:0000313" key="2">
    <source>
        <dbReference type="EMBL" id="KAL0638047.1"/>
    </source>
</evidence>
<feature type="compositionally biased region" description="Polar residues" evidence="1">
    <location>
        <begin position="238"/>
        <end position="248"/>
    </location>
</feature>
<evidence type="ECO:0000256" key="1">
    <source>
        <dbReference type="SAM" id="MobiDB-lite"/>
    </source>
</evidence>
<sequence length="325" mass="35873">MSTPSAGPSPQFAARHAKYHRSSRLSLKKPLPDPPASTYLYHQHQHQHRHHHHHHHTLPATVYSPEFDEPDRPTTPTNISGLFDDDDDDDDNGSDSSSSSAATSRAASPVRRSRTQRSPSSPSTPMSPTSPKSEWSTFTSRPPPPNLIRRPSKKMKAVLGIGMTYPAASLRSSTPAPRTSTAPQSHLPICDNWDPTDSDSSTTTTTTPAQPLQPWQPLTPKRYTTPDIPLDVPPRPNSRWSDYSETGSTGEGWRANVLQHLHLPVVRRPRSGGRAMSMVEVPSVEEKGGGRLKDVFGRLTGGKEERRRRELKRKITVIASGGGYF</sequence>
<feature type="compositionally biased region" description="Low complexity" evidence="1">
    <location>
        <begin position="94"/>
        <end position="133"/>
    </location>
</feature>
<accession>A0ABR3GQ51</accession>
<evidence type="ECO:0000313" key="3">
    <source>
        <dbReference type="Proteomes" id="UP001447188"/>
    </source>
</evidence>
<name>A0ABR3GQ51_9PEZI</name>
<feature type="compositionally biased region" description="Polar residues" evidence="1">
    <location>
        <begin position="170"/>
        <end position="184"/>
    </location>
</feature>
<feature type="region of interest" description="Disordered" evidence="1">
    <location>
        <begin position="1"/>
        <end position="152"/>
    </location>
</feature>
<proteinExistence type="predicted"/>
<feature type="compositionally biased region" description="Basic residues" evidence="1">
    <location>
        <begin position="15"/>
        <end position="27"/>
    </location>
</feature>
<feature type="compositionally biased region" description="Low complexity" evidence="1">
    <location>
        <begin position="193"/>
        <end position="220"/>
    </location>
</feature>
<feature type="compositionally biased region" description="Basic residues" evidence="1">
    <location>
        <begin position="43"/>
        <end position="57"/>
    </location>
</feature>
<comment type="caution">
    <text evidence="2">The sequence shown here is derived from an EMBL/GenBank/DDBJ whole genome shotgun (WGS) entry which is preliminary data.</text>
</comment>